<keyword evidence="3" id="KW-1185">Reference proteome</keyword>
<accession>A0A654M5T8</accession>
<dbReference type="RefSeq" id="WP_196817170.1">
    <property type="nucleotide sequence ID" value="NZ_CP012850.1"/>
</dbReference>
<evidence type="ECO:0000313" key="2">
    <source>
        <dbReference type="EMBL" id="ALI34532.1"/>
    </source>
</evidence>
<feature type="region of interest" description="Disordered" evidence="1">
    <location>
        <begin position="66"/>
        <end position="88"/>
    </location>
</feature>
<reference evidence="3" key="1">
    <citation type="submission" date="2015-10" db="EMBL/GenBank/DDBJ databases">
        <title>Niche specialization of a soil ammonia-oxidizing archaeon, Candidatus Nitrosocosmicus oleophilus.</title>
        <authorList>
            <person name="Jung M.-Y."/>
            <person name="Rhee S.-K."/>
        </authorList>
    </citation>
    <scope>NUCLEOTIDE SEQUENCE [LARGE SCALE GENOMIC DNA]</scope>
    <source>
        <strain evidence="3">MY3</strain>
    </source>
</reference>
<organism evidence="2 3">
    <name type="scientific">Candidatus Nitrosocosmicus oleophilus</name>
    <dbReference type="NCBI Taxonomy" id="1353260"/>
    <lineage>
        <taxon>Archaea</taxon>
        <taxon>Nitrososphaerota</taxon>
        <taxon>Nitrososphaeria</taxon>
        <taxon>Nitrososphaerales</taxon>
        <taxon>Nitrososphaeraceae</taxon>
        <taxon>Candidatus Nitrosocosmicus</taxon>
    </lineage>
</organism>
<dbReference type="GeneID" id="60420501"/>
<protein>
    <submittedName>
        <fullName evidence="2">Uncharacterized protein</fullName>
    </submittedName>
</protein>
<dbReference type="EMBL" id="CP012850">
    <property type="protein sequence ID" value="ALI34532.1"/>
    <property type="molecule type" value="Genomic_DNA"/>
</dbReference>
<proteinExistence type="predicted"/>
<dbReference type="Proteomes" id="UP000058925">
    <property type="component" value="Chromosome"/>
</dbReference>
<dbReference type="KEGG" id="taa:NMY3_00318"/>
<evidence type="ECO:0000313" key="3">
    <source>
        <dbReference type="Proteomes" id="UP000058925"/>
    </source>
</evidence>
<sequence length="88" mass="10212">MKNKNKNRIIKDKANNDSYTFLNKSEPPSVLQSKKYLGEIEINEKTTTENLDEIYKKKKVLTNQDMAKSSKGLKFSNPSQRNHSSIYE</sequence>
<dbReference type="AlphaFoldDB" id="A0A654M5T8"/>
<name>A0A654M5T8_9ARCH</name>
<gene>
    <name evidence="2" type="ORF">NMY3_00318</name>
</gene>
<feature type="compositionally biased region" description="Polar residues" evidence="1">
    <location>
        <begin position="76"/>
        <end position="88"/>
    </location>
</feature>
<dbReference type="OrthoDB" id="13755at2157"/>
<evidence type="ECO:0000256" key="1">
    <source>
        <dbReference type="SAM" id="MobiDB-lite"/>
    </source>
</evidence>